<sequence length="49" mass="5776">MNMKTNPGAERVKNCRWMWCRQYSTQRLPRVGLVASCSFLCVLKLRKSK</sequence>
<name>A0A5B7FST2_PORTR</name>
<accession>A0A5B7FST2</accession>
<organism evidence="1 2">
    <name type="scientific">Portunus trituberculatus</name>
    <name type="common">Swimming crab</name>
    <name type="synonym">Neptunus trituberculatus</name>
    <dbReference type="NCBI Taxonomy" id="210409"/>
    <lineage>
        <taxon>Eukaryota</taxon>
        <taxon>Metazoa</taxon>
        <taxon>Ecdysozoa</taxon>
        <taxon>Arthropoda</taxon>
        <taxon>Crustacea</taxon>
        <taxon>Multicrustacea</taxon>
        <taxon>Malacostraca</taxon>
        <taxon>Eumalacostraca</taxon>
        <taxon>Eucarida</taxon>
        <taxon>Decapoda</taxon>
        <taxon>Pleocyemata</taxon>
        <taxon>Brachyura</taxon>
        <taxon>Eubrachyura</taxon>
        <taxon>Portunoidea</taxon>
        <taxon>Portunidae</taxon>
        <taxon>Portuninae</taxon>
        <taxon>Portunus</taxon>
    </lineage>
</organism>
<reference evidence="1 2" key="1">
    <citation type="submission" date="2019-05" db="EMBL/GenBank/DDBJ databases">
        <title>Another draft genome of Portunus trituberculatus and its Hox gene families provides insights of decapod evolution.</title>
        <authorList>
            <person name="Jeong J.-H."/>
            <person name="Song I."/>
            <person name="Kim S."/>
            <person name="Choi T."/>
            <person name="Kim D."/>
            <person name="Ryu S."/>
            <person name="Kim W."/>
        </authorList>
    </citation>
    <scope>NUCLEOTIDE SEQUENCE [LARGE SCALE GENOMIC DNA]</scope>
    <source>
        <tissue evidence="1">Muscle</tissue>
    </source>
</reference>
<comment type="caution">
    <text evidence="1">The sequence shown here is derived from an EMBL/GenBank/DDBJ whole genome shotgun (WGS) entry which is preliminary data.</text>
</comment>
<evidence type="ECO:0000313" key="2">
    <source>
        <dbReference type="Proteomes" id="UP000324222"/>
    </source>
</evidence>
<proteinExistence type="predicted"/>
<evidence type="ECO:0000313" key="1">
    <source>
        <dbReference type="EMBL" id="MPC48437.1"/>
    </source>
</evidence>
<gene>
    <name evidence="1" type="ORF">E2C01_042210</name>
</gene>
<keyword evidence="2" id="KW-1185">Reference proteome</keyword>
<dbReference type="AlphaFoldDB" id="A0A5B7FST2"/>
<dbReference type="EMBL" id="VSRR010008281">
    <property type="protein sequence ID" value="MPC48437.1"/>
    <property type="molecule type" value="Genomic_DNA"/>
</dbReference>
<dbReference type="Proteomes" id="UP000324222">
    <property type="component" value="Unassembled WGS sequence"/>
</dbReference>
<protein>
    <submittedName>
        <fullName evidence="1">Uncharacterized protein</fullName>
    </submittedName>
</protein>